<proteinExistence type="predicted"/>
<keyword evidence="2" id="KW-1185">Reference proteome</keyword>
<feature type="non-terminal residue" evidence="1">
    <location>
        <position position="1"/>
    </location>
</feature>
<sequence>SSLVNKDDVYKVDPLSRSYISKNINSQREHTLDDSLDEALSFSSISKSLSSQQLLISRTSLPLLL</sequence>
<gene>
    <name evidence="1" type="ORF">RPERSI_LOCUS3233</name>
</gene>
<comment type="caution">
    <text evidence="1">The sequence shown here is derived from an EMBL/GenBank/DDBJ whole genome shotgun (WGS) entry which is preliminary data.</text>
</comment>
<protein>
    <submittedName>
        <fullName evidence="1">14971_t:CDS:1</fullName>
    </submittedName>
</protein>
<evidence type="ECO:0000313" key="2">
    <source>
        <dbReference type="Proteomes" id="UP000789920"/>
    </source>
</evidence>
<organism evidence="1 2">
    <name type="scientific">Racocetra persica</name>
    <dbReference type="NCBI Taxonomy" id="160502"/>
    <lineage>
        <taxon>Eukaryota</taxon>
        <taxon>Fungi</taxon>
        <taxon>Fungi incertae sedis</taxon>
        <taxon>Mucoromycota</taxon>
        <taxon>Glomeromycotina</taxon>
        <taxon>Glomeromycetes</taxon>
        <taxon>Diversisporales</taxon>
        <taxon>Gigasporaceae</taxon>
        <taxon>Racocetra</taxon>
    </lineage>
</organism>
<reference evidence="1" key="1">
    <citation type="submission" date="2021-06" db="EMBL/GenBank/DDBJ databases">
        <authorList>
            <person name="Kallberg Y."/>
            <person name="Tangrot J."/>
            <person name="Rosling A."/>
        </authorList>
    </citation>
    <scope>NUCLEOTIDE SEQUENCE</scope>
    <source>
        <strain evidence="1">MA461A</strain>
    </source>
</reference>
<dbReference type="Proteomes" id="UP000789920">
    <property type="component" value="Unassembled WGS sequence"/>
</dbReference>
<accession>A0ACA9LIW2</accession>
<dbReference type="EMBL" id="CAJVQC010003870">
    <property type="protein sequence ID" value="CAG8533249.1"/>
    <property type="molecule type" value="Genomic_DNA"/>
</dbReference>
<name>A0ACA9LIW2_9GLOM</name>
<evidence type="ECO:0000313" key="1">
    <source>
        <dbReference type="EMBL" id="CAG8533249.1"/>
    </source>
</evidence>